<reference evidence="1 2" key="1">
    <citation type="submission" date="2019-06" db="EMBL/GenBank/DDBJ databases">
        <title>Complete genome sequence of Antarcticibacterium flavum KCTC 52984T from an Antarctic marine sediment.</title>
        <authorList>
            <person name="Lee Y.M."/>
            <person name="Shin S.C."/>
        </authorList>
    </citation>
    <scope>NUCLEOTIDE SEQUENCE [LARGE SCALE GENOMIC DNA]</scope>
    <source>
        <strain evidence="1 2">KCTC 52984</strain>
    </source>
</reference>
<dbReference type="KEGG" id="afla:FHG64_18005"/>
<keyword evidence="2" id="KW-1185">Reference proteome</keyword>
<proteinExistence type="predicted"/>
<evidence type="ECO:0000313" key="2">
    <source>
        <dbReference type="Proteomes" id="UP000309016"/>
    </source>
</evidence>
<dbReference type="AlphaFoldDB" id="A0A5B7X8S7"/>
<dbReference type="Proteomes" id="UP000309016">
    <property type="component" value="Chromosome"/>
</dbReference>
<dbReference type="EMBL" id="CP040812">
    <property type="protein sequence ID" value="QCY71138.1"/>
    <property type="molecule type" value="Genomic_DNA"/>
</dbReference>
<dbReference type="RefSeq" id="WP_139067688.1">
    <property type="nucleotide sequence ID" value="NZ_CP040812.1"/>
</dbReference>
<accession>A0A5B7X8S7</accession>
<protein>
    <submittedName>
        <fullName evidence="1">Uncharacterized protein</fullName>
    </submittedName>
</protein>
<organism evidence="1 2">
    <name type="scientific">Antarcticibacterium flavum</name>
    <dbReference type="NCBI Taxonomy" id="2058175"/>
    <lineage>
        <taxon>Bacteria</taxon>
        <taxon>Pseudomonadati</taxon>
        <taxon>Bacteroidota</taxon>
        <taxon>Flavobacteriia</taxon>
        <taxon>Flavobacteriales</taxon>
        <taxon>Flavobacteriaceae</taxon>
        <taxon>Antarcticibacterium</taxon>
    </lineage>
</organism>
<gene>
    <name evidence="1" type="ORF">FHG64_18005</name>
</gene>
<evidence type="ECO:0000313" key="1">
    <source>
        <dbReference type="EMBL" id="QCY71138.1"/>
    </source>
</evidence>
<sequence>MKKNILNLIFILSLIFGCQSKKENENSDSYILKINEDTEYIIFESSALSSDDNEIAFIVGFQMEIVNENNNQNAIEVSDLEYYTKAAVTSNTRSFIGSKPKEELTELRKLNSDLPESVHYEEMTEIIKDINTMLNEIGTRVTSLVITIQ</sequence>
<dbReference type="PROSITE" id="PS51257">
    <property type="entry name" value="PROKAR_LIPOPROTEIN"/>
    <property type="match status" value="1"/>
</dbReference>
<name>A0A5B7X8S7_9FLAO</name>